<dbReference type="Pfam" id="PF17919">
    <property type="entry name" value="RT_RNaseH_2"/>
    <property type="match status" value="1"/>
</dbReference>
<evidence type="ECO:0000313" key="2">
    <source>
        <dbReference type="EMBL" id="GAA0176223.1"/>
    </source>
</evidence>
<accession>A0AAV3RMN5</accession>
<name>A0AAV3RMN5_LITER</name>
<organism evidence="2 3">
    <name type="scientific">Lithospermum erythrorhizon</name>
    <name type="common">Purple gromwell</name>
    <name type="synonym">Lithospermum officinale var. erythrorhizon</name>
    <dbReference type="NCBI Taxonomy" id="34254"/>
    <lineage>
        <taxon>Eukaryota</taxon>
        <taxon>Viridiplantae</taxon>
        <taxon>Streptophyta</taxon>
        <taxon>Embryophyta</taxon>
        <taxon>Tracheophyta</taxon>
        <taxon>Spermatophyta</taxon>
        <taxon>Magnoliopsida</taxon>
        <taxon>eudicotyledons</taxon>
        <taxon>Gunneridae</taxon>
        <taxon>Pentapetalae</taxon>
        <taxon>asterids</taxon>
        <taxon>lamiids</taxon>
        <taxon>Boraginales</taxon>
        <taxon>Boraginaceae</taxon>
        <taxon>Boraginoideae</taxon>
        <taxon>Lithospermeae</taxon>
        <taxon>Lithospermum</taxon>
    </lineage>
</organism>
<dbReference type="CDD" id="cd09279">
    <property type="entry name" value="RNase_HI_like"/>
    <property type="match status" value="1"/>
</dbReference>
<dbReference type="Gene3D" id="3.30.70.270">
    <property type="match status" value="1"/>
</dbReference>
<dbReference type="InterPro" id="IPR041577">
    <property type="entry name" value="RT_RNaseH_2"/>
</dbReference>
<dbReference type="InterPro" id="IPR043502">
    <property type="entry name" value="DNA/RNA_pol_sf"/>
</dbReference>
<dbReference type="InterPro" id="IPR043128">
    <property type="entry name" value="Rev_trsase/Diguanyl_cyclase"/>
</dbReference>
<evidence type="ECO:0000259" key="1">
    <source>
        <dbReference type="PROSITE" id="PS50879"/>
    </source>
</evidence>
<dbReference type="InterPro" id="IPR036397">
    <property type="entry name" value="RNaseH_sf"/>
</dbReference>
<feature type="domain" description="RNase H type-1" evidence="1">
    <location>
        <begin position="172"/>
        <end position="301"/>
    </location>
</feature>
<proteinExistence type="predicted"/>
<reference evidence="2 3" key="1">
    <citation type="submission" date="2024-01" db="EMBL/GenBank/DDBJ databases">
        <title>The complete chloroplast genome sequence of Lithospermum erythrorhizon: insights into the phylogenetic relationship among Boraginaceae species and the maternal lineages of purple gromwells.</title>
        <authorList>
            <person name="Okada T."/>
            <person name="Watanabe K."/>
        </authorList>
    </citation>
    <scope>NUCLEOTIDE SEQUENCE [LARGE SCALE GENOMIC DNA]</scope>
</reference>
<dbReference type="PROSITE" id="PS50879">
    <property type="entry name" value="RNASE_H_1"/>
    <property type="match status" value="1"/>
</dbReference>
<evidence type="ECO:0000313" key="3">
    <source>
        <dbReference type="Proteomes" id="UP001454036"/>
    </source>
</evidence>
<dbReference type="Proteomes" id="UP001454036">
    <property type="component" value="Unassembled WGS sequence"/>
</dbReference>
<keyword evidence="3" id="KW-1185">Reference proteome</keyword>
<dbReference type="SUPFAM" id="SSF56672">
    <property type="entry name" value="DNA/RNA polymerases"/>
    <property type="match status" value="1"/>
</dbReference>
<dbReference type="EMBL" id="BAABME010010010">
    <property type="protein sequence ID" value="GAA0176223.1"/>
    <property type="molecule type" value="Genomic_DNA"/>
</dbReference>
<sequence>METPTSYKVVQRLTGCLAVLSRFISKSGDRKLPFFRKILQASKEPFIWDEECERAFTELKEYLGSPKLLTRPEGVEELQLYLAVSEGAVSSILVREEEGSQRPIYYVSHVLHGAEQSYPLIYKFVFAVVIAARKRKAYFEAHPVKALADFIVECTASAPEKVHGPRKEKSEEIPQWKLYVDGASNEKGSEAGILIEGPEHEVIEYAIRFSFKATNNEAKYEAMITGLQIAQALKIRRLLVWGDSKLVSEHIRGDCGVKSEAFLKYHAKALVLAKGFEYLSFKHIPRSQNEHADHLSRLATTYFGDLPPGVYVEFQEHPIHTDCSILLMLEEAGDWQSSISYLVYGELPSDKLEARSVINSSYKF</sequence>
<comment type="caution">
    <text evidence="2">The sequence shown here is derived from an EMBL/GenBank/DDBJ whole genome shotgun (WGS) entry which is preliminary data.</text>
</comment>
<dbReference type="InterPro" id="IPR012337">
    <property type="entry name" value="RNaseH-like_sf"/>
</dbReference>
<gene>
    <name evidence="2" type="ORF">LIER_29255</name>
</gene>
<dbReference type="GO" id="GO:0004523">
    <property type="term" value="F:RNA-DNA hybrid ribonuclease activity"/>
    <property type="evidence" value="ECO:0007669"/>
    <property type="project" value="InterPro"/>
</dbReference>
<dbReference type="InterPro" id="IPR002156">
    <property type="entry name" value="RNaseH_domain"/>
</dbReference>
<dbReference type="SUPFAM" id="SSF53098">
    <property type="entry name" value="Ribonuclease H-like"/>
    <property type="match status" value="1"/>
</dbReference>
<dbReference type="PANTHER" id="PTHR48475">
    <property type="entry name" value="RIBONUCLEASE H"/>
    <property type="match status" value="1"/>
</dbReference>
<dbReference type="Gene3D" id="3.30.420.10">
    <property type="entry name" value="Ribonuclease H-like superfamily/Ribonuclease H"/>
    <property type="match status" value="1"/>
</dbReference>
<protein>
    <recommendedName>
        <fullName evidence="1">RNase H type-1 domain-containing protein</fullName>
    </recommendedName>
</protein>
<dbReference type="PANTHER" id="PTHR48475:SF2">
    <property type="entry name" value="RIBONUCLEASE H"/>
    <property type="match status" value="1"/>
</dbReference>
<dbReference type="Gene3D" id="3.10.20.370">
    <property type="match status" value="1"/>
</dbReference>
<dbReference type="Pfam" id="PF13456">
    <property type="entry name" value="RVT_3"/>
    <property type="match status" value="1"/>
</dbReference>
<dbReference type="GO" id="GO:0003676">
    <property type="term" value="F:nucleic acid binding"/>
    <property type="evidence" value="ECO:0007669"/>
    <property type="project" value="InterPro"/>
</dbReference>
<dbReference type="AlphaFoldDB" id="A0AAV3RMN5"/>